<dbReference type="PANTHER" id="PTHR10520">
    <property type="entry name" value="TRIFUNCTIONAL PURINE BIOSYNTHETIC PROTEIN ADENOSINE-3-RELATED"/>
    <property type="match status" value="1"/>
</dbReference>
<evidence type="ECO:0000256" key="12">
    <source>
        <dbReference type="ARBA" id="ARBA00032931"/>
    </source>
</evidence>
<dbReference type="AlphaFoldDB" id="A0A192H0D9"/>
<evidence type="ECO:0000256" key="1">
    <source>
        <dbReference type="ARBA" id="ARBA00004496"/>
    </source>
</evidence>
<dbReference type="STRING" id="375175.AYR53_02575"/>
<evidence type="ECO:0000256" key="4">
    <source>
        <dbReference type="ARBA" id="ARBA00013047"/>
    </source>
</evidence>
<keyword evidence="6 15" id="KW-0963">Cytoplasm</keyword>
<comment type="pathway">
    <text evidence="2 15">Purine metabolism; IMP biosynthesis via de novo pathway; 5-amino-1-(5-phospho-D-ribosyl)imidazole from N(2)-formyl-N(1)-(5-phospho-D-ribosyl)glycinamide: step 2/2.</text>
</comment>
<dbReference type="OrthoDB" id="9802507at2"/>
<evidence type="ECO:0000256" key="13">
    <source>
        <dbReference type="ARBA" id="ARBA00033093"/>
    </source>
</evidence>
<dbReference type="InterPro" id="IPR016188">
    <property type="entry name" value="PurM-like_N"/>
</dbReference>
<evidence type="ECO:0000313" key="18">
    <source>
        <dbReference type="EMBL" id="ANK61748.1"/>
    </source>
</evidence>
<feature type="domain" description="PurM-like N-terminal" evidence="16">
    <location>
        <begin position="49"/>
        <end position="153"/>
    </location>
</feature>
<dbReference type="Pfam" id="PF00586">
    <property type="entry name" value="AIRS"/>
    <property type="match status" value="1"/>
</dbReference>
<evidence type="ECO:0000256" key="8">
    <source>
        <dbReference type="ARBA" id="ARBA00022741"/>
    </source>
</evidence>
<dbReference type="GO" id="GO:0004641">
    <property type="term" value="F:phosphoribosylformylglycinamidine cyclo-ligase activity"/>
    <property type="evidence" value="ECO:0007669"/>
    <property type="project" value="UniProtKB-UniRule"/>
</dbReference>
<dbReference type="Pfam" id="PF02769">
    <property type="entry name" value="AIRS_C"/>
    <property type="match status" value="1"/>
</dbReference>
<dbReference type="SUPFAM" id="SSF55326">
    <property type="entry name" value="PurM N-terminal domain-like"/>
    <property type="match status" value="1"/>
</dbReference>
<evidence type="ECO:0000256" key="15">
    <source>
        <dbReference type="HAMAP-Rule" id="MF_00741"/>
    </source>
</evidence>
<evidence type="ECO:0000256" key="14">
    <source>
        <dbReference type="ARBA" id="ARBA00049057"/>
    </source>
</evidence>
<evidence type="ECO:0000256" key="10">
    <source>
        <dbReference type="ARBA" id="ARBA00022840"/>
    </source>
</evidence>
<dbReference type="UniPathway" id="UPA00074">
    <property type="reaction ID" value="UER00129"/>
</dbReference>
<feature type="domain" description="PurM-like C-terminal" evidence="17">
    <location>
        <begin position="167"/>
        <end position="330"/>
    </location>
</feature>
<comment type="catalytic activity">
    <reaction evidence="14 15">
        <text>2-formamido-N(1)-(5-O-phospho-beta-D-ribosyl)acetamidine + ATP = 5-amino-1-(5-phospho-beta-D-ribosyl)imidazole + ADP + phosphate + H(+)</text>
        <dbReference type="Rhea" id="RHEA:23032"/>
        <dbReference type="ChEBI" id="CHEBI:15378"/>
        <dbReference type="ChEBI" id="CHEBI:30616"/>
        <dbReference type="ChEBI" id="CHEBI:43474"/>
        <dbReference type="ChEBI" id="CHEBI:137981"/>
        <dbReference type="ChEBI" id="CHEBI:147287"/>
        <dbReference type="ChEBI" id="CHEBI:456216"/>
        <dbReference type="EC" id="6.3.3.1"/>
    </reaction>
</comment>
<dbReference type="CDD" id="cd02196">
    <property type="entry name" value="PurM"/>
    <property type="match status" value="1"/>
</dbReference>
<evidence type="ECO:0000256" key="3">
    <source>
        <dbReference type="ARBA" id="ARBA00010280"/>
    </source>
</evidence>
<evidence type="ECO:0000256" key="6">
    <source>
        <dbReference type="ARBA" id="ARBA00022490"/>
    </source>
</evidence>
<name>A0A192H0D9_9LACO</name>
<evidence type="ECO:0000256" key="9">
    <source>
        <dbReference type="ARBA" id="ARBA00022755"/>
    </source>
</evidence>
<dbReference type="InterPro" id="IPR004733">
    <property type="entry name" value="PurM_cligase"/>
</dbReference>
<dbReference type="Gene3D" id="3.90.650.10">
    <property type="entry name" value="PurM-like C-terminal domain"/>
    <property type="match status" value="1"/>
</dbReference>
<dbReference type="HAMAP" id="MF_00741">
    <property type="entry name" value="AIRS"/>
    <property type="match status" value="1"/>
</dbReference>
<keyword evidence="9 15" id="KW-0658">Purine biosynthesis</keyword>
<evidence type="ECO:0000256" key="2">
    <source>
        <dbReference type="ARBA" id="ARBA00004686"/>
    </source>
</evidence>
<dbReference type="InterPro" id="IPR036676">
    <property type="entry name" value="PurM-like_C_sf"/>
</dbReference>
<evidence type="ECO:0000256" key="7">
    <source>
        <dbReference type="ARBA" id="ARBA00022598"/>
    </source>
</evidence>
<dbReference type="EMBL" id="CP014873">
    <property type="protein sequence ID" value="ANK61748.1"/>
    <property type="molecule type" value="Genomic_DNA"/>
</dbReference>
<dbReference type="GeneID" id="42981121"/>
<dbReference type="RefSeq" id="WP_068279533.1">
    <property type="nucleotide sequence ID" value="NZ_CP014873.1"/>
</dbReference>
<evidence type="ECO:0000313" key="19">
    <source>
        <dbReference type="Proteomes" id="UP000078582"/>
    </source>
</evidence>
<dbReference type="PANTHER" id="PTHR10520:SF12">
    <property type="entry name" value="TRIFUNCTIONAL PURINE BIOSYNTHETIC PROTEIN ADENOSINE-3"/>
    <property type="match status" value="1"/>
</dbReference>
<keyword evidence="7 15" id="KW-0436">Ligase</keyword>
<evidence type="ECO:0000256" key="5">
    <source>
        <dbReference type="ARBA" id="ARBA00020367"/>
    </source>
</evidence>
<dbReference type="InterPro" id="IPR036921">
    <property type="entry name" value="PurM-like_N_sf"/>
</dbReference>
<dbReference type="InterPro" id="IPR010918">
    <property type="entry name" value="PurM-like_C_dom"/>
</dbReference>
<organism evidence="18 19">
    <name type="scientific">Loigolactobacillus backii</name>
    <dbReference type="NCBI Taxonomy" id="375175"/>
    <lineage>
        <taxon>Bacteria</taxon>
        <taxon>Bacillati</taxon>
        <taxon>Bacillota</taxon>
        <taxon>Bacilli</taxon>
        <taxon>Lactobacillales</taxon>
        <taxon>Lactobacillaceae</taxon>
        <taxon>Loigolactobacillus</taxon>
    </lineage>
</organism>
<dbReference type="GO" id="GO:0005829">
    <property type="term" value="C:cytosol"/>
    <property type="evidence" value="ECO:0007669"/>
    <property type="project" value="TreeGrafter"/>
</dbReference>
<dbReference type="GO" id="GO:0005524">
    <property type="term" value="F:ATP binding"/>
    <property type="evidence" value="ECO:0007669"/>
    <property type="project" value="UniProtKB-KW"/>
</dbReference>
<proteinExistence type="inferred from homology"/>
<evidence type="ECO:0000256" key="11">
    <source>
        <dbReference type="ARBA" id="ARBA00031908"/>
    </source>
</evidence>
<evidence type="ECO:0000259" key="16">
    <source>
        <dbReference type="Pfam" id="PF00586"/>
    </source>
</evidence>
<keyword evidence="8 15" id="KW-0547">Nucleotide-binding</keyword>
<dbReference type="Proteomes" id="UP000078582">
    <property type="component" value="Chromosome"/>
</dbReference>
<dbReference type="SUPFAM" id="SSF56042">
    <property type="entry name" value="PurM C-terminal domain-like"/>
    <property type="match status" value="1"/>
</dbReference>
<dbReference type="NCBIfam" id="TIGR00878">
    <property type="entry name" value="purM"/>
    <property type="match status" value="1"/>
</dbReference>
<dbReference type="FunFam" id="3.30.1330.10:FF:000001">
    <property type="entry name" value="Phosphoribosylformylglycinamidine cyclo-ligase"/>
    <property type="match status" value="1"/>
</dbReference>
<reference evidence="18 19" key="1">
    <citation type="submission" date="2016-03" db="EMBL/GenBank/DDBJ databases">
        <title>Pediococcus and Lactobacillus from brewery environment - whole genome sequencing and assembly.</title>
        <authorList>
            <person name="Behr J."/>
            <person name="Geissler A.J."/>
            <person name="Vogel R.F."/>
        </authorList>
    </citation>
    <scope>NUCLEOTIDE SEQUENCE [LARGE SCALE GENOMIC DNA]</scope>
    <source>
        <strain evidence="18 19">TMW 1.1989</strain>
    </source>
</reference>
<dbReference type="GO" id="GO:0046084">
    <property type="term" value="P:adenine biosynthetic process"/>
    <property type="evidence" value="ECO:0007669"/>
    <property type="project" value="TreeGrafter"/>
</dbReference>
<dbReference type="GO" id="GO:0006189">
    <property type="term" value="P:'de novo' IMP biosynthetic process"/>
    <property type="evidence" value="ECO:0007669"/>
    <property type="project" value="UniProtKB-UniRule"/>
</dbReference>
<sequence length="337" mass="35902">MDAYKKAGVDIAAGNQVVTDLKKLSGNQALGSFGGLFPLDLAGYKRPVLVSGADGVGTKLLVAQKAQEHATIGIDLVAMCVNDIVAQGAQPLFFLDYLGVGHLQRAQTQAILKGIVAGCQDAQVQLVGGETAEMPDMYQAGHYDLAGFAVGIAEAQQLMQPEKMALGDILLGLPAQGLHSNGFSLVRQILFKQHHFELSAQLPHCKMDLAHELLRPTKIYVKALLPLVQQNLVSGIAHITGGGLLENVARILPTDLDAVIDCSTWTLPGIMQDLASLGQLSFTDLANTFNLGIGMVLAVHPKNLGQVKQALAERQQPVLQIGQVTTGQQKVILQEQK</sequence>
<dbReference type="EC" id="6.3.3.1" evidence="4 15"/>
<comment type="similarity">
    <text evidence="3 15">Belongs to the AIR synthase family.</text>
</comment>
<evidence type="ECO:0000259" key="17">
    <source>
        <dbReference type="Pfam" id="PF02769"/>
    </source>
</evidence>
<keyword evidence="10 15" id="KW-0067">ATP-binding</keyword>
<dbReference type="Gene3D" id="3.30.1330.10">
    <property type="entry name" value="PurM-like, N-terminal domain"/>
    <property type="match status" value="1"/>
</dbReference>
<gene>
    <name evidence="15" type="primary">purM</name>
    <name evidence="18" type="ORF">AYR53_02575</name>
</gene>
<dbReference type="GO" id="GO:0004637">
    <property type="term" value="F:phosphoribosylamine-glycine ligase activity"/>
    <property type="evidence" value="ECO:0007669"/>
    <property type="project" value="TreeGrafter"/>
</dbReference>
<keyword evidence="19" id="KW-1185">Reference proteome</keyword>
<accession>A0A192H0D9</accession>
<comment type="subcellular location">
    <subcellularLocation>
        <location evidence="1 15">Cytoplasm</location>
    </subcellularLocation>
</comment>
<dbReference type="FunFam" id="3.90.650.10:FF:000011">
    <property type="entry name" value="Phosphoribosylformylglycinamidine cyclo-ligase"/>
    <property type="match status" value="1"/>
</dbReference>
<protein>
    <recommendedName>
        <fullName evidence="5 15">Phosphoribosylformylglycinamidine cyclo-ligase</fullName>
        <ecNumber evidence="4 15">6.3.3.1</ecNumber>
    </recommendedName>
    <alternativeName>
        <fullName evidence="12 15">AIR synthase</fullName>
    </alternativeName>
    <alternativeName>
        <fullName evidence="13 15">AIRS</fullName>
    </alternativeName>
    <alternativeName>
        <fullName evidence="11 15">Phosphoribosyl-aminoimidazole synthetase</fullName>
    </alternativeName>
</protein>